<reference evidence="3 4" key="1">
    <citation type="submission" date="2017-06" db="EMBL/GenBank/DDBJ databases">
        <authorList>
            <person name="Kim H.J."/>
            <person name="Triplett B.A."/>
        </authorList>
    </citation>
    <scope>NUCLEOTIDE SEQUENCE [LARGE SCALE GENOMIC DNA]</scope>
    <source>
        <strain evidence="3 4">B29T1</strain>
    </source>
</reference>
<feature type="domain" description="Fatty acid desaturase" evidence="2">
    <location>
        <begin position="33"/>
        <end position="265"/>
    </location>
</feature>
<accession>A0A212QMV8</accession>
<evidence type="ECO:0000313" key="4">
    <source>
        <dbReference type="Proteomes" id="UP000197065"/>
    </source>
</evidence>
<feature type="transmembrane region" description="Helical" evidence="1">
    <location>
        <begin position="64"/>
        <end position="83"/>
    </location>
</feature>
<dbReference type="GO" id="GO:0006629">
    <property type="term" value="P:lipid metabolic process"/>
    <property type="evidence" value="ECO:0007669"/>
    <property type="project" value="InterPro"/>
</dbReference>
<gene>
    <name evidence="3" type="ORF">SAMN07250955_10227</name>
</gene>
<protein>
    <submittedName>
        <fullName evidence="3">Fatty acid desaturase</fullName>
    </submittedName>
</protein>
<keyword evidence="1" id="KW-0472">Membrane</keyword>
<organism evidence="3 4">
    <name type="scientific">Arboricoccus pini</name>
    <dbReference type="NCBI Taxonomy" id="1963835"/>
    <lineage>
        <taxon>Bacteria</taxon>
        <taxon>Pseudomonadati</taxon>
        <taxon>Pseudomonadota</taxon>
        <taxon>Alphaproteobacteria</taxon>
        <taxon>Geminicoccales</taxon>
        <taxon>Geminicoccaceae</taxon>
        <taxon>Arboricoccus</taxon>
    </lineage>
</organism>
<feature type="transmembrane region" description="Helical" evidence="1">
    <location>
        <begin position="186"/>
        <end position="203"/>
    </location>
</feature>
<proteinExistence type="predicted"/>
<name>A0A212QMV8_9PROT</name>
<keyword evidence="1" id="KW-0812">Transmembrane</keyword>
<keyword evidence="4" id="KW-1185">Reference proteome</keyword>
<sequence>MAGRGIEWPTMGLTALVYGGWLALTYFHSDIPLVLLLPAAAWFMAWHMSLQHEVIHDHPTPFRWVNDFIGFWPLGLWLPYAIYRHSHRCHHQNDRLTDPIDDPESYYLTPAQAKRLRHRFVHFYRVIDTLAGRVVLGPLHGILVFLAGQAWRLMTGNRKLLGIWALHAAGIVPILFWVLVVCDMSLWSYLLVFVYPGFALALVRSFAEHRAAPATAHRTAIVENAPVLGLLFLYNNLHVVHHDKPGLPWYAIPAYYRRHRERLVAGNGGLVYDGYLDVADRFLFRPHDRLVHPAYPEEVTGYDSSDRQLGHVRRAVATVGE</sequence>
<dbReference type="AlphaFoldDB" id="A0A212QMV8"/>
<feature type="transmembrane region" description="Helical" evidence="1">
    <location>
        <begin position="130"/>
        <end position="148"/>
    </location>
</feature>
<feature type="transmembrane region" description="Helical" evidence="1">
    <location>
        <begin position="160"/>
        <end position="180"/>
    </location>
</feature>
<dbReference type="Proteomes" id="UP000197065">
    <property type="component" value="Unassembled WGS sequence"/>
</dbReference>
<evidence type="ECO:0000259" key="2">
    <source>
        <dbReference type="Pfam" id="PF00487"/>
    </source>
</evidence>
<feature type="transmembrane region" description="Helical" evidence="1">
    <location>
        <begin position="20"/>
        <end position="43"/>
    </location>
</feature>
<evidence type="ECO:0000256" key="1">
    <source>
        <dbReference type="SAM" id="Phobius"/>
    </source>
</evidence>
<evidence type="ECO:0000313" key="3">
    <source>
        <dbReference type="EMBL" id="SNB60697.1"/>
    </source>
</evidence>
<keyword evidence="1" id="KW-1133">Transmembrane helix</keyword>
<dbReference type="InterPro" id="IPR005804">
    <property type="entry name" value="FA_desaturase_dom"/>
</dbReference>
<dbReference type="EMBL" id="FYEH01000002">
    <property type="protein sequence ID" value="SNB60697.1"/>
    <property type="molecule type" value="Genomic_DNA"/>
</dbReference>
<dbReference type="Pfam" id="PF00487">
    <property type="entry name" value="FA_desaturase"/>
    <property type="match status" value="1"/>
</dbReference>
<dbReference type="RefSeq" id="WP_243389696.1">
    <property type="nucleotide sequence ID" value="NZ_FYEH01000002.1"/>
</dbReference>